<gene>
    <name evidence="2" type="ORF">CCMP2556_LOCUS34730</name>
    <name evidence="3" type="ORF">CCMP2556_LOCUS34761</name>
</gene>
<proteinExistence type="predicted"/>
<dbReference type="Proteomes" id="UP001642484">
    <property type="component" value="Unassembled WGS sequence"/>
</dbReference>
<reference evidence="3 4" key="1">
    <citation type="submission" date="2024-02" db="EMBL/GenBank/DDBJ databases">
        <authorList>
            <person name="Chen Y."/>
            <person name="Shah S."/>
            <person name="Dougan E. K."/>
            <person name="Thang M."/>
            <person name="Chan C."/>
        </authorList>
    </citation>
    <scope>NUCLEOTIDE SEQUENCE [LARGE SCALE GENOMIC DNA]</scope>
</reference>
<keyword evidence="4" id="KW-1185">Reference proteome</keyword>
<feature type="compositionally biased region" description="Pro residues" evidence="1">
    <location>
        <begin position="99"/>
        <end position="108"/>
    </location>
</feature>
<evidence type="ECO:0000256" key="1">
    <source>
        <dbReference type="SAM" id="MobiDB-lite"/>
    </source>
</evidence>
<comment type="caution">
    <text evidence="3">The sequence shown here is derived from an EMBL/GenBank/DDBJ whole genome shotgun (WGS) entry which is preliminary data.</text>
</comment>
<feature type="region of interest" description="Disordered" evidence="1">
    <location>
        <begin position="62"/>
        <end position="82"/>
    </location>
</feature>
<dbReference type="EMBL" id="CAXAMN010022529">
    <property type="protein sequence ID" value="CAK9070602.1"/>
    <property type="molecule type" value="Genomic_DNA"/>
</dbReference>
<organism evidence="3 4">
    <name type="scientific">Durusdinium trenchii</name>
    <dbReference type="NCBI Taxonomy" id="1381693"/>
    <lineage>
        <taxon>Eukaryota</taxon>
        <taxon>Sar</taxon>
        <taxon>Alveolata</taxon>
        <taxon>Dinophyceae</taxon>
        <taxon>Suessiales</taxon>
        <taxon>Symbiodiniaceae</taxon>
        <taxon>Durusdinium</taxon>
    </lineage>
</organism>
<accession>A0ABP0P4H6</accession>
<feature type="compositionally biased region" description="Basic and acidic residues" evidence="1">
    <location>
        <begin position="68"/>
        <end position="82"/>
    </location>
</feature>
<sequence length="120" mass="13013">MLGVGRRRLLISEKACEASAGTRKRSVLFRAAAVLIIQRFGLGSNGVFADVGEGPHVLIGLDMGGSENRGRPRSGERTVHPMLLKKEAPDVEIYDIPPSRGPHGPPKPLAWSWEHGRSKP</sequence>
<evidence type="ECO:0000313" key="3">
    <source>
        <dbReference type="EMBL" id="CAK9070671.1"/>
    </source>
</evidence>
<name>A0ABP0P4H6_9DINO</name>
<dbReference type="EMBL" id="CAXAMN010022540">
    <property type="protein sequence ID" value="CAK9070671.1"/>
    <property type="molecule type" value="Genomic_DNA"/>
</dbReference>
<feature type="region of interest" description="Disordered" evidence="1">
    <location>
        <begin position="94"/>
        <end position="120"/>
    </location>
</feature>
<protein>
    <submittedName>
        <fullName evidence="3">Uncharacterized protein</fullName>
    </submittedName>
</protein>
<evidence type="ECO:0000313" key="4">
    <source>
        <dbReference type="Proteomes" id="UP001642484"/>
    </source>
</evidence>
<evidence type="ECO:0000313" key="2">
    <source>
        <dbReference type="EMBL" id="CAK9070602.1"/>
    </source>
</evidence>